<evidence type="ECO:0000256" key="2">
    <source>
        <dbReference type="ARBA" id="ARBA00006375"/>
    </source>
</evidence>
<organism evidence="10 11">
    <name type="scientific">Symbiodinium natans</name>
    <dbReference type="NCBI Taxonomy" id="878477"/>
    <lineage>
        <taxon>Eukaryota</taxon>
        <taxon>Sar</taxon>
        <taxon>Alveolata</taxon>
        <taxon>Dinophyceae</taxon>
        <taxon>Suessiales</taxon>
        <taxon>Symbiodiniaceae</taxon>
        <taxon>Symbiodinium</taxon>
    </lineage>
</organism>
<dbReference type="Pfam" id="PF00153">
    <property type="entry name" value="Mito_carr"/>
    <property type="match status" value="3"/>
</dbReference>
<dbReference type="EMBL" id="CAJNDS010002646">
    <property type="protein sequence ID" value="CAE7555642.1"/>
    <property type="molecule type" value="Genomic_DNA"/>
</dbReference>
<dbReference type="InterPro" id="IPR050391">
    <property type="entry name" value="Mito_Metabolite_Transporter"/>
</dbReference>
<feature type="repeat" description="Solcar" evidence="8">
    <location>
        <begin position="6"/>
        <end position="98"/>
    </location>
</feature>
<accession>A0A812U3G7</accession>
<dbReference type="GO" id="GO:0016020">
    <property type="term" value="C:membrane"/>
    <property type="evidence" value="ECO:0007669"/>
    <property type="project" value="UniProtKB-SubCell"/>
</dbReference>
<evidence type="ECO:0000256" key="5">
    <source>
        <dbReference type="ARBA" id="ARBA00022737"/>
    </source>
</evidence>
<sequence>MAGERRRAWHRFAAGGLGEMFAVSFSHPADVLKVRLQLTGECDSSLRTLRLRDMTAVARKLAVEEGPRGLYAGITAAWLRQAVFGTLRHGLYGVLESCGQVDGGPVPLLWRLQAGLAAGVVAAVVANPTDVVLIRMQSDAGWAPQHRRLYRHAVHGLTRVLHEEGWKALYRGVGPTTARAALVTMSQLATYEEVKSRALAAGAVEGVRLHLSCAMASATVACLATQPVDCVKTRIINMQQTCGISYAGPLDVIRKTLATEGILAFYKGLSATFLRLWPHTVLLWLGQEFVGARLRAWER</sequence>
<evidence type="ECO:0000256" key="4">
    <source>
        <dbReference type="ARBA" id="ARBA00022692"/>
    </source>
</evidence>
<reference evidence="10" key="1">
    <citation type="submission" date="2021-02" db="EMBL/GenBank/DDBJ databases">
        <authorList>
            <person name="Dougan E. K."/>
            <person name="Rhodes N."/>
            <person name="Thang M."/>
            <person name="Chan C."/>
        </authorList>
    </citation>
    <scope>NUCLEOTIDE SEQUENCE</scope>
</reference>
<keyword evidence="6" id="KW-1133">Transmembrane helix</keyword>
<keyword evidence="4 8" id="KW-0812">Transmembrane</keyword>
<dbReference type="AlphaFoldDB" id="A0A812U3G7"/>
<proteinExistence type="inferred from homology"/>
<comment type="caution">
    <text evidence="10">The sequence shown here is derived from an EMBL/GenBank/DDBJ whole genome shotgun (WGS) entry which is preliminary data.</text>
</comment>
<evidence type="ECO:0000313" key="10">
    <source>
        <dbReference type="EMBL" id="CAE7555642.1"/>
    </source>
</evidence>
<evidence type="ECO:0000256" key="9">
    <source>
        <dbReference type="RuleBase" id="RU000488"/>
    </source>
</evidence>
<feature type="repeat" description="Solcar" evidence="8">
    <location>
        <begin position="106"/>
        <end position="197"/>
    </location>
</feature>
<dbReference type="PANTHER" id="PTHR45618">
    <property type="entry name" value="MITOCHONDRIAL DICARBOXYLATE CARRIER-RELATED"/>
    <property type="match status" value="1"/>
</dbReference>
<evidence type="ECO:0000256" key="1">
    <source>
        <dbReference type="ARBA" id="ARBA00004141"/>
    </source>
</evidence>
<keyword evidence="7 8" id="KW-0472">Membrane</keyword>
<keyword evidence="5" id="KW-0677">Repeat</keyword>
<dbReference type="InterPro" id="IPR023395">
    <property type="entry name" value="MCP_dom_sf"/>
</dbReference>
<dbReference type="Gene3D" id="1.50.40.10">
    <property type="entry name" value="Mitochondrial carrier domain"/>
    <property type="match status" value="1"/>
</dbReference>
<keyword evidence="11" id="KW-1185">Reference proteome</keyword>
<evidence type="ECO:0000256" key="7">
    <source>
        <dbReference type="ARBA" id="ARBA00023136"/>
    </source>
</evidence>
<feature type="repeat" description="Solcar" evidence="8">
    <location>
        <begin position="205"/>
        <end position="293"/>
    </location>
</feature>
<dbReference type="OrthoDB" id="448427at2759"/>
<comment type="subcellular location">
    <subcellularLocation>
        <location evidence="1">Membrane</location>
        <topology evidence="1">Multi-pass membrane protein</topology>
    </subcellularLocation>
</comment>
<comment type="similarity">
    <text evidence="2 9">Belongs to the mitochondrial carrier (TC 2.A.29) family.</text>
</comment>
<dbReference type="SUPFAM" id="SSF103506">
    <property type="entry name" value="Mitochondrial carrier"/>
    <property type="match status" value="1"/>
</dbReference>
<evidence type="ECO:0000256" key="8">
    <source>
        <dbReference type="PROSITE-ProRule" id="PRU00282"/>
    </source>
</evidence>
<gene>
    <name evidence="10" type="primary">ucpC</name>
    <name evidence="10" type="ORF">SNAT2548_LOCUS31222</name>
</gene>
<evidence type="ECO:0000256" key="3">
    <source>
        <dbReference type="ARBA" id="ARBA00022448"/>
    </source>
</evidence>
<dbReference type="InterPro" id="IPR018108">
    <property type="entry name" value="MCP_transmembrane"/>
</dbReference>
<protein>
    <submittedName>
        <fullName evidence="10">UcpC protein</fullName>
    </submittedName>
</protein>
<dbReference type="Proteomes" id="UP000604046">
    <property type="component" value="Unassembled WGS sequence"/>
</dbReference>
<dbReference type="PROSITE" id="PS50920">
    <property type="entry name" value="SOLCAR"/>
    <property type="match status" value="3"/>
</dbReference>
<evidence type="ECO:0000313" key="11">
    <source>
        <dbReference type="Proteomes" id="UP000604046"/>
    </source>
</evidence>
<keyword evidence="3 9" id="KW-0813">Transport</keyword>
<name>A0A812U3G7_9DINO</name>
<evidence type="ECO:0000256" key="6">
    <source>
        <dbReference type="ARBA" id="ARBA00022989"/>
    </source>
</evidence>